<dbReference type="SMART" id="SM00315">
    <property type="entry name" value="RGS"/>
    <property type="match status" value="1"/>
</dbReference>
<reference evidence="3 4" key="1">
    <citation type="journal article" date="2019" name="Sci. Rep.">
        <title>Nanopore sequencing improves the draft genome of the human pathogenic amoeba Naegleria fowleri.</title>
        <authorList>
            <person name="Liechti N."/>
            <person name="Schurch N."/>
            <person name="Bruggmann R."/>
            <person name="Wittwer M."/>
        </authorList>
    </citation>
    <scope>NUCLEOTIDE SEQUENCE [LARGE SCALE GENOMIC DNA]</scope>
    <source>
        <strain evidence="3 4">ATCC 30894</strain>
    </source>
</reference>
<dbReference type="EMBL" id="VFQX01000012">
    <property type="protein sequence ID" value="KAF0981870.1"/>
    <property type="molecule type" value="Genomic_DNA"/>
</dbReference>
<dbReference type="SUPFAM" id="SSF48097">
    <property type="entry name" value="Regulator of G-protein signaling, RGS"/>
    <property type="match status" value="1"/>
</dbReference>
<dbReference type="GeneID" id="68118946"/>
<accession>A0A6A5C7U9</accession>
<name>A0A6A5C7U9_NAEFO</name>
<feature type="compositionally biased region" description="Polar residues" evidence="1">
    <location>
        <begin position="12"/>
        <end position="34"/>
    </location>
</feature>
<dbReference type="VEuPathDB" id="AmoebaDB:NfTy_021230"/>
<dbReference type="PROSITE" id="PS50132">
    <property type="entry name" value="RGS"/>
    <property type="match status" value="1"/>
</dbReference>
<organism evidence="3 4">
    <name type="scientific">Naegleria fowleri</name>
    <name type="common">Brain eating amoeba</name>
    <dbReference type="NCBI Taxonomy" id="5763"/>
    <lineage>
        <taxon>Eukaryota</taxon>
        <taxon>Discoba</taxon>
        <taxon>Heterolobosea</taxon>
        <taxon>Tetramitia</taxon>
        <taxon>Eutetramitia</taxon>
        <taxon>Vahlkampfiidae</taxon>
        <taxon>Naegleria</taxon>
    </lineage>
</organism>
<comment type="caution">
    <text evidence="3">The sequence shown here is derived from an EMBL/GenBank/DDBJ whole genome shotgun (WGS) entry which is preliminary data.</text>
</comment>
<dbReference type="OrthoDB" id="10449279at2759"/>
<proteinExistence type="predicted"/>
<evidence type="ECO:0000256" key="1">
    <source>
        <dbReference type="SAM" id="MobiDB-lite"/>
    </source>
</evidence>
<dbReference type="Proteomes" id="UP000444721">
    <property type="component" value="Unassembled WGS sequence"/>
</dbReference>
<gene>
    <name evidence="3" type="ORF">FDP41_011731</name>
</gene>
<dbReference type="InterPro" id="IPR044926">
    <property type="entry name" value="RGS_subdomain_2"/>
</dbReference>
<evidence type="ECO:0000313" key="4">
    <source>
        <dbReference type="Proteomes" id="UP000444721"/>
    </source>
</evidence>
<keyword evidence="4" id="KW-1185">Reference proteome</keyword>
<protein>
    <recommendedName>
        <fullName evidence="2">RGS domain-containing protein</fullName>
    </recommendedName>
</protein>
<dbReference type="RefSeq" id="XP_044566583.1">
    <property type="nucleotide sequence ID" value="XM_044702173.1"/>
</dbReference>
<evidence type="ECO:0000313" key="3">
    <source>
        <dbReference type="EMBL" id="KAF0981870.1"/>
    </source>
</evidence>
<dbReference type="AlphaFoldDB" id="A0A6A5C7U9"/>
<dbReference type="Gene3D" id="1.10.167.10">
    <property type="entry name" value="Regulator of G-protein Signalling 4, domain 2"/>
    <property type="match status" value="1"/>
</dbReference>
<dbReference type="InterPro" id="IPR016137">
    <property type="entry name" value="RGS"/>
</dbReference>
<sequence length="649" mass="74143">MNAHLPRWMDSPRSSSSTIRKKQNSSGSESLNVQSCVVEQNSNSERAGPIMMHHSNDISLIIRFEQVLSDQESRRLFHEFLKFHRTEEPLLFLNDLEEYQHEYEQLIFQSSSTRDSNRVRSSSLKITARKSVKLNRLSISSSLSVDSLSSSCSSKSSFNNSSSIFIDDGVHSHSVHVHNSPFLEVGSTSIDIPIPPTNFSPTLHTKRKSLKTHSKRLFKELTQIFDKLQKIIENYIRNGARHELNIGSHQLVVLDMFSTIYGNFSHLVNSSYEMHSIEHAVSTLLQQMDPEVLFAKLVQTVHQDLKSELFPRFVRSELFLNLVKEKGEEYFLRHATNSPCVSHDSIPPLLVLDASRSNSISKQVLTFGLRLAQEGLNHWKLIHEKVTKNDHVKMRLFTSERTTLPIMGMDESTTTMKRSMKFLKCDLEIPQSFENVVNAWISYLEHQEEVILRDYLRPTNIDGACQVGETPISDLDILSPSSPLLLPASDCSPFCIQKCDFHMDMHIPCVKKRTFPAVATSVGDGHTMSMFAFRSIACLDEHHSSLSFMPCLGFFIFYKLGEDMTRVCHLLAADFSLPFLNSDLLYESFWKARGSKLAKELSQQCDNPSQDSLRFKQTIRENAKTFSNSSSPPQWWYQMTSTTTFLDYK</sequence>
<dbReference type="VEuPathDB" id="AmoebaDB:NF0040740"/>
<dbReference type="VEuPathDB" id="AmoebaDB:FDP41_011731"/>
<evidence type="ECO:0000259" key="2">
    <source>
        <dbReference type="PROSITE" id="PS50132"/>
    </source>
</evidence>
<feature type="region of interest" description="Disordered" evidence="1">
    <location>
        <begin position="1"/>
        <end position="34"/>
    </location>
</feature>
<dbReference type="InterPro" id="IPR036305">
    <property type="entry name" value="RGS_sf"/>
</dbReference>
<feature type="domain" description="RGS" evidence="2">
    <location>
        <begin position="63"/>
        <end position="323"/>
    </location>
</feature>